<organism evidence="8 9">
    <name type="scientific">Mucuna pruriens</name>
    <name type="common">Velvet bean</name>
    <name type="synonym">Dolichos pruriens</name>
    <dbReference type="NCBI Taxonomy" id="157652"/>
    <lineage>
        <taxon>Eukaryota</taxon>
        <taxon>Viridiplantae</taxon>
        <taxon>Streptophyta</taxon>
        <taxon>Embryophyta</taxon>
        <taxon>Tracheophyta</taxon>
        <taxon>Spermatophyta</taxon>
        <taxon>Magnoliopsida</taxon>
        <taxon>eudicotyledons</taxon>
        <taxon>Gunneridae</taxon>
        <taxon>Pentapetalae</taxon>
        <taxon>rosids</taxon>
        <taxon>fabids</taxon>
        <taxon>Fabales</taxon>
        <taxon>Fabaceae</taxon>
        <taxon>Papilionoideae</taxon>
        <taxon>50 kb inversion clade</taxon>
        <taxon>NPAAA clade</taxon>
        <taxon>indigoferoid/millettioid clade</taxon>
        <taxon>Phaseoleae</taxon>
        <taxon>Mucuna</taxon>
    </lineage>
</organism>
<evidence type="ECO:0000256" key="3">
    <source>
        <dbReference type="ARBA" id="ARBA00022525"/>
    </source>
</evidence>
<dbReference type="PANTHER" id="PTHR45650:SF5">
    <property type="entry name" value="GDSL-LIKE LIPASE_ACYLHYDROLASE"/>
    <property type="match status" value="1"/>
</dbReference>
<evidence type="ECO:0000256" key="7">
    <source>
        <dbReference type="ARBA" id="ARBA00023098"/>
    </source>
</evidence>
<dbReference type="Gene3D" id="3.40.50.1110">
    <property type="entry name" value="SGNH hydrolase"/>
    <property type="match status" value="1"/>
</dbReference>
<comment type="caution">
    <text evidence="8">The sequence shown here is derived from an EMBL/GenBank/DDBJ whole genome shotgun (WGS) entry which is preliminary data.</text>
</comment>
<comment type="subcellular location">
    <subcellularLocation>
        <location evidence="1">Secreted</location>
    </subcellularLocation>
</comment>
<keyword evidence="7" id="KW-0443">Lipid metabolism</keyword>
<protein>
    <submittedName>
        <fullName evidence="8">GDSL esterase/lipase</fullName>
    </submittedName>
</protein>
<evidence type="ECO:0000313" key="9">
    <source>
        <dbReference type="Proteomes" id="UP000257109"/>
    </source>
</evidence>
<keyword evidence="3" id="KW-0964">Secreted</keyword>
<dbReference type="Proteomes" id="UP000257109">
    <property type="component" value="Unassembled WGS sequence"/>
</dbReference>
<keyword evidence="9" id="KW-1185">Reference proteome</keyword>
<evidence type="ECO:0000313" key="8">
    <source>
        <dbReference type="EMBL" id="RDY07922.1"/>
    </source>
</evidence>
<name>A0A371HYQ7_MUCPR</name>
<feature type="non-terminal residue" evidence="8">
    <location>
        <position position="80"/>
    </location>
</feature>
<dbReference type="EMBL" id="QJKJ01001373">
    <property type="protein sequence ID" value="RDY07922.1"/>
    <property type="molecule type" value="Genomic_DNA"/>
</dbReference>
<dbReference type="GO" id="GO:0016042">
    <property type="term" value="P:lipid catabolic process"/>
    <property type="evidence" value="ECO:0007669"/>
    <property type="project" value="UniProtKB-KW"/>
</dbReference>
<keyword evidence="4" id="KW-0732">Signal</keyword>
<keyword evidence="5" id="KW-0378">Hydrolase</keyword>
<proteinExistence type="inferred from homology"/>
<keyword evidence="6" id="KW-0442">Lipid degradation</keyword>
<evidence type="ECO:0000256" key="5">
    <source>
        <dbReference type="ARBA" id="ARBA00022801"/>
    </source>
</evidence>
<dbReference type="AlphaFoldDB" id="A0A371HYQ7"/>
<evidence type="ECO:0000256" key="1">
    <source>
        <dbReference type="ARBA" id="ARBA00004613"/>
    </source>
</evidence>
<dbReference type="GO" id="GO:0016787">
    <property type="term" value="F:hydrolase activity"/>
    <property type="evidence" value="ECO:0007669"/>
    <property type="project" value="UniProtKB-KW"/>
</dbReference>
<comment type="similarity">
    <text evidence="2">Belongs to the 'GDSL' lipolytic enzyme family.</text>
</comment>
<dbReference type="PANTHER" id="PTHR45650">
    <property type="entry name" value="GDSL-LIKE LIPASE/ACYLHYDROLASE-RELATED"/>
    <property type="match status" value="1"/>
</dbReference>
<reference evidence="8" key="1">
    <citation type="submission" date="2018-05" db="EMBL/GenBank/DDBJ databases">
        <title>Draft genome of Mucuna pruriens seed.</title>
        <authorList>
            <person name="Nnadi N.E."/>
            <person name="Vos R."/>
            <person name="Hasami M.H."/>
            <person name="Devisetty U.K."/>
            <person name="Aguiy J.C."/>
        </authorList>
    </citation>
    <scope>NUCLEOTIDE SEQUENCE [LARGE SCALE GENOMIC DNA]</scope>
    <source>
        <strain evidence="8">JCA_2017</strain>
    </source>
</reference>
<gene>
    <name evidence="8" type="ORF">CR513_07896</name>
</gene>
<accession>A0A371HYQ7</accession>
<sequence length="80" mass="9321">MEMRENGESYGIVETWKPCCPNTIYGDLKCHPSTVPCPNRNNHLFFDEHPTQIVNQIYARHCFVEETICKISSLKLFHHA</sequence>
<dbReference type="InterPro" id="IPR036514">
    <property type="entry name" value="SGNH_hydro_sf"/>
</dbReference>
<evidence type="ECO:0000256" key="2">
    <source>
        <dbReference type="ARBA" id="ARBA00008668"/>
    </source>
</evidence>
<dbReference type="InterPro" id="IPR051238">
    <property type="entry name" value="GDSL_esterase/lipase"/>
</dbReference>
<evidence type="ECO:0000256" key="4">
    <source>
        <dbReference type="ARBA" id="ARBA00022729"/>
    </source>
</evidence>
<dbReference type="GO" id="GO:0005576">
    <property type="term" value="C:extracellular region"/>
    <property type="evidence" value="ECO:0007669"/>
    <property type="project" value="UniProtKB-SubCell"/>
</dbReference>
<evidence type="ECO:0000256" key="6">
    <source>
        <dbReference type="ARBA" id="ARBA00022963"/>
    </source>
</evidence>